<accession>A0ABQ7FBM1</accession>
<keyword evidence="7" id="KW-1185">Reference proteome</keyword>
<keyword evidence="3" id="KW-0378">Hydrolase</keyword>
<dbReference type="Pfam" id="PF09126">
    <property type="entry name" value="NaeI"/>
    <property type="match status" value="1"/>
</dbReference>
<dbReference type="RefSeq" id="WP_156207521.1">
    <property type="nucleotide sequence ID" value="NZ_WHPN01000402.1"/>
</dbReference>
<evidence type="ECO:0000256" key="3">
    <source>
        <dbReference type="ARBA" id="ARBA00022801"/>
    </source>
</evidence>
<dbReference type="InterPro" id="IPR036388">
    <property type="entry name" value="WH-like_DNA-bd_sf"/>
</dbReference>
<dbReference type="Gene3D" id="3.40.600.10">
    <property type="entry name" value="DNA mismatch repair MutH/Restriction endonuclease, type II"/>
    <property type="match status" value="1"/>
</dbReference>
<comment type="caution">
    <text evidence="6">The sequence shown here is derived from an EMBL/GenBank/DDBJ whole genome shotgun (WGS) entry which is preliminary data.</text>
</comment>
<keyword evidence="1" id="KW-0540">Nuclease</keyword>
<reference evidence="6 7" key="1">
    <citation type="submission" date="2019-10" db="EMBL/GenBank/DDBJ databases">
        <title>Streptomyces tenebrisbrunneis sp.nov., an endogenous actinomycete isolated from of Lycium ruthenicum.</title>
        <authorList>
            <person name="Ma L."/>
        </authorList>
    </citation>
    <scope>NUCLEOTIDE SEQUENCE [LARGE SCALE GENOMIC DNA]</scope>
    <source>
        <strain evidence="6 7">TRM 66187</strain>
    </source>
</reference>
<evidence type="ECO:0000313" key="6">
    <source>
        <dbReference type="EMBL" id="KAF4405858.1"/>
    </source>
</evidence>
<keyword evidence="2 6" id="KW-0255">Endonuclease</keyword>
<dbReference type="EMBL" id="WHPN01000402">
    <property type="protein sequence ID" value="KAF4405858.1"/>
    <property type="molecule type" value="Genomic_DNA"/>
</dbReference>
<organism evidence="6 7">
    <name type="scientific">Streptomyces lycii</name>
    <dbReference type="NCBI Taxonomy" id="2654337"/>
    <lineage>
        <taxon>Bacteria</taxon>
        <taxon>Bacillati</taxon>
        <taxon>Actinomycetota</taxon>
        <taxon>Actinomycetes</taxon>
        <taxon>Kitasatosporales</taxon>
        <taxon>Streptomycetaceae</taxon>
        <taxon>Streptomyces</taxon>
    </lineage>
</organism>
<sequence>MSLEDDGLFSMDQPTPEPVHTTATNDRNLQEVIHWFKRQKNIAERFGGIFRQAFDEVLDGPRTGRFNVEDLEKTEKTYLGTKVEILVRAEFSLDRGRPMDYSVAGHQVDSKFTVRSNWTIPQEAIGHICLLMSADDASSQFKVGLLRISDTNLNPGRNRDGKRGISRSGRDETHWLVPSGTLPKNILMQLSQSERTAIFRHSGGQGRTNELFRVAQRELIDRKTLLTVAQQADSPKRVRDARIHLRNEGILILGHQENHPAIARALGLPIPKKGSWVSARVIPMNPDHPSNSAHAVIGGTSYILAPDEAPPEHGPLSY</sequence>
<dbReference type="Gene3D" id="1.10.10.10">
    <property type="entry name" value="Winged helix-like DNA-binding domain superfamily/Winged helix DNA-binding domain"/>
    <property type="match status" value="1"/>
</dbReference>
<dbReference type="SUPFAM" id="SSF52980">
    <property type="entry name" value="Restriction endonuclease-like"/>
    <property type="match status" value="1"/>
</dbReference>
<dbReference type="InterPro" id="IPR011335">
    <property type="entry name" value="Restrct_endonuc-II-like"/>
</dbReference>
<dbReference type="Proteomes" id="UP000621266">
    <property type="component" value="Unassembled WGS sequence"/>
</dbReference>
<feature type="region of interest" description="Disordered" evidence="4">
    <location>
        <begin position="1"/>
        <end position="24"/>
    </location>
</feature>
<feature type="domain" description="Type II restriction enzyme NaeI" evidence="5">
    <location>
        <begin position="36"/>
        <end position="306"/>
    </location>
</feature>
<evidence type="ECO:0000256" key="4">
    <source>
        <dbReference type="SAM" id="MobiDB-lite"/>
    </source>
</evidence>
<dbReference type="InterPro" id="IPR037057">
    <property type="entry name" value="DNA_rep_MutH/T2_RE_sf"/>
</dbReference>
<proteinExistence type="predicted"/>
<name>A0ABQ7FBM1_9ACTN</name>
<dbReference type="InterPro" id="IPR015210">
    <property type="entry name" value="NaeI"/>
</dbReference>
<evidence type="ECO:0000256" key="2">
    <source>
        <dbReference type="ARBA" id="ARBA00022759"/>
    </source>
</evidence>
<dbReference type="GO" id="GO:0004519">
    <property type="term" value="F:endonuclease activity"/>
    <property type="evidence" value="ECO:0007669"/>
    <property type="project" value="UniProtKB-KW"/>
</dbReference>
<evidence type="ECO:0000256" key="1">
    <source>
        <dbReference type="ARBA" id="ARBA00022722"/>
    </source>
</evidence>
<evidence type="ECO:0000259" key="5">
    <source>
        <dbReference type="Pfam" id="PF09126"/>
    </source>
</evidence>
<gene>
    <name evidence="6" type="ORF">GCU69_28125</name>
</gene>
<protein>
    <submittedName>
        <fullName evidence="6">Restriction endonuclease</fullName>
    </submittedName>
</protein>
<evidence type="ECO:0000313" key="7">
    <source>
        <dbReference type="Proteomes" id="UP000621266"/>
    </source>
</evidence>
<dbReference type="CDD" id="cd22338">
    <property type="entry name" value="NaeI-like"/>
    <property type="match status" value="1"/>
</dbReference>